<name>A0A422MNN1_TRYRA</name>
<dbReference type="RefSeq" id="XP_029232974.1">
    <property type="nucleotide sequence ID" value="XM_029387184.1"/>
</dbReference>
<reference evidence="2 3" key="1">
    <citation type="journal article" date="2018" name="BMC Genomics">
        <title>Genomic comparison of Trypanosoma conorhini and Trypanosoma rangeli to Trypanosoma cruzi strains of high and low virulence.</title>
        <authorList>
            <person name="Bradwell K.R."/>
            <person name="Koparde V.N."/>
            <person name="Matveyev A.V."/>
            <person name="Serrano M.G."/>
            <person name="Alves J.M."/>
            <person name="Parikh H."/>
            <person name="Huang B."/>
            <person name="Lee V."/>
            <person name="Espinosa-Alvarez O."/>
            <person name="Ortiz P.A."/>
            <person name="Costa-Martins A.G."/>
            <person name="Teixeira M.M."/>
            <person name="Buck G.A."/>
        </authorList>
    </citation>
    <scope>NUCLEOTIDE SEQUENCE [LARGE SCALE GENOMIC DNA]</scope>
    <source>
        <strain evidence="2 3">AM80</strain>
    </source>
</reference>
<feature type="compositionally biased region" description="Basic and acidic residues" evidence="1">
    <location>
        <begin position="17"/>
        <end position="26"/>
    </location>
</feature>
<dbReference type="GeneID" id="40334505"/>
<feature type="compositionally biased region" description="Polar residues" evidence="1">
    <location>
        <begin position="91"/>
        <end position="100"/>
    </location>
</feature>
<feature type="region of interest" description="Disordered" evidence="1">
    <location>
        <begin position="1"/>
        <end position="38"/>
    </location>
</feature>
<dbReference type="EMBL" id="MKGL01001059">
    <property type="protein sequence ID" value="RNE94818.1"/>
    <property type="molecule type" value="Genomic_DNA"/>
</dbReference>
<feature type="compositionally biased region" description="Low complexity" evidence="1">
    <location>
        <begin position="77"/>
        <end position="90"/>
    </location>
</feature>
<evidence type="ECO:0000256" key="1">
    <source>
        <dbReference type="SAM" id="MobiDB-lite"/>
    </source>
</evidence>
<protein>
    <submittedName>
        <fullName evidence="2">Uncharacterized protein</fullName>
    </submittedName>
</protein>
<feature type="region of interest" description="Disordered" evidence="1">
    <location>
        <begin position="77"/>
        <end position="100"/>
    </location>
</feature>
<accession>A0A422MNN1</accession>
<organism evidence="2 3">
    <name type="scientific">Trypanosoma rangeli</name>
    <dbReference type="NCBI Taxonomy" id="5698"/>
    <lineage>
        <taxon>Eukaryota</taxon>
        <taxon>Discoba</taxon>
        <taxon>Euglenozoa</taxon>
        <taxon>Kinetoplastea</taxon>
        <taxon>Metakinetoplastina</taxon>
        <taxon>Trypanosomatida</taxon>
        <taxon>Trypanosomatidae</taxon>
        <taxon>Trypanosoma</taxon>
        <taxon>Herpetosoma</taxon>
    </lineage>
</organism>
<sequence>MSSSTNSSSSTSQGRHPGAEDFRQHVQEPSLQRTSPELLKHVAESAKGTRQRYEYPFCWQYAQSSSAWAVGAAATSASNSTTASSTNWQSRIANTVSRRK</sequence>
<proteinExistence type="predicted"/>
<feature type="compositionally biased region" description="Low complexity" evidence="1">
    <location>
        <begin position="1"/>
        <end position="12"/>
    </location>
</feature>
<evidence type="ECO:0000313" key="3">
    <source>
        <dbReference type="Proteomes" id="UP000283634"/>
    </source>
</evidence>
<comment type="caution">
    <text evidence="2">The sequence shown here is derived from an EMBL/GenBank/DDBJ whole genome shotgun (WGS) entry which is preliminary data.</text>
</comment>
<dbReference type="Proteomes" id="UP000283634">
    <property type="component" value="Unassembled WGS sequence"/>
</dbReference>
<dbReference type="AlphaFoldDB" id="A0A422MNN1"/>
<evidence type="ECO:0000313" key="2">
    <source>
        <dbReference type="EMBL" id="RNE94818.1"/>
    </source>
</evidence>
<keyword evidence="3" id="KW-1185">Reference proteome</keyword>
<gene>
    <name evidence="2" type="ORF">TraAM80_10572</name>
</gene>